<evidence type="ECO:0000256" key="4">
    <source>
        <dbReference type="ARBA" id="ARBA00022692"/>
    </source>
</evidence>
<dbReference type="CDD" id="cd19990">
    <property type="entry name" value="PBP1_GABAb_receptor_plant"/>
    <property type="match status" value="1"/>
</dbReference>
<keyword evidence="7 13" id="KW-0406">Ion transport</keyword>
<reference evidence="16 17" key="1">
    <citation type="submission" date="2019-05" db="EMBL/GenBank/DDBJ databases">
        <title>Mikania micrantha, genome provides insights into the molecular mechanism of rapid growth.</title>
        <authorList>
            <person name="Liu B."/>
        </authorList>
    </citation>
    <scope>NUCLEOTIDE SEQUENCE [LARGE SCALE GENOMIC DNA]</scope>
    <source>
        <strain evidence="16">NLD-2019</strain>
        <tissue evidence="16">Leaf</tissue>
    </source>
</reference>
<dbReference type="SUPFAM" id="SSF53822">
    <property type="entry name" value="Periplasmic binding protein-like I"/>
    <property type="match status" value="1"/>
</dbReference>
<dbReference type="InterPro" id="IPR044440">
    <property type="entry name" value="GABAb_receptor_plant_PBP1"/>
</dbReference>
<name>A0A5N6M229_9ASTR</name>
<evidence type="ECO:0000256" key="8">
    <source>
        <dbReference type="ARBA" id="ARBA00023136"/>
    </source>
</evidence>
<evidence type="ECO:0000256" key="11">
    <source>
        <dbReference type="ARBA" id="ARBA00023286"/>
    </source>
</evidence>
<dbReference type="InterPro" id="IPR001320">
    <property type="entry name" value="Iontro_rcpt_C"/>
</dbReference>
<dbReference type="InterPro" id="IPR015683">
    <property type="entry name" value="Ionotropic_Glu_rcpt"/>
</dbReference>
<dbReference type="PIRSF" id="PIRSF037090">
    <property type="entry name" value="Iontro_Glu-like_rcpt_pln"/>
    <property type="match status" value="1"/>
</dbReference>
<evidence type="ECO:0000256" key="13">
    <source>
        <dbReference type="PIRNR" id="PIRNR037090"/>
    </source>
</evidence>
<dbReference type="Pfam" id="PF00060">
    <property type="entry name" value="Lig_chan"/>
    <property type="match status" value="1"/>
</dbReference>
<keyword evidence="10" id="KW-0325">Glycoprotein</keyword>
<keyword evidence="17" id="KW-1185">Reference proteome</keyword>
<feature type="transmembrane region" description="Helical" evidence="14">
    <location>
        <begin position="715"/>
        <end position="738"/>
    </location>
</feature>
<comment type="function">
    <text evidence="13">Glutamate-gated receptor that probably acts as non-selective cation channel.</text>
</comment>
<comment type="caution">
    <text evidence="16">The sequence shown here is derived from an EMBL/GenBank/DDBJ whole genome shotgun (WGS) entry which is preliminary data.</text>
</comment>
<dbReference type="Pfam" id="PF01094">
    <property type="entry name" value="ANF_receptor"/>
    <property type="match status" value="1"/>
</dbReference>
<feature type="domain" description="Ionotropic glutamate receptor C-terminal" evidence="15">
    <location>
        <begin position="534"/>
        <end position="867"/>
    </location>
</feature>
<dbReference type="InterPro" id="IPR019594">
    <property type="entry name" value="Glu/Gly-bd"/>
</dbReference>
<dbReference type="Proteomes" id="UP000326396">
    <property type="component" value="Linkage Group LG7"/>
</dbReference>
<evidence type="ECO:0000259" key="15">
    <source>
        <dbReference type="SMART" id="SM00079"/>
    </source>
</evidence>
<dbReference type="GO" id="GO:0015276">
    <property type="term" value="F:ligand-gated monoatomic ion channel activity"/>
    <property type="evidence" value="ECO:0007669"/>
    <property type="project" value="InterPro"/>
</dbReference>
<protein>
    <recommendedName>
        <fullName evidence="13">Glutamate receptor</fullName>
    </recommendedName>
</protein>
<dbReference type="PANTHER" id="PTHR34836">
    <property type="entry name" value="OS06G0188250 PROTEIN"/>
    <property type="match status" value="1"/>
</dbReference>
<keyword evidence="12 13" id="KW-0407">Ion channel</keyword>
<evidence type="ECO:0000256" key="1">
    <source>
        <dbReference type="ARBA" id="ARBA00004141"/>
    </source>
</evidence>
<dbReference type="Gene3D" id="1.10.287.70">
    <property type="match status" value="1"/>
</dbReference>
<evidence type="ECO:0000256" key="9">
    <source>
        <dbReference type="ARBA" id="ARBA00023170"/>
    </source>
</evidence>
<dbReference type="SMART" id="SM00079">
    <property type="entry name" value="PBPe"/>
    <property type="match status" value="1"/>
</dbReference>
<evidence type="ECO:0000256" key="12">
    <source>
        <dbReference type="ARBA" id="ARBA00023303"/>
    </source>
</evidence>
<keyword evidence="11 13" id="KW-1071">Ligand-gated ion channel</keyword>
<dbReference type="Gene3D" id="3.40.50.2300">
    <property type="match status" value="2"/>
</dbReference>
<evidence type="ECO:0000256" key="5">
    <source>
        <dbReference type="ARBA" id="ARBA00022729"/>
    </source>
</evidence>
<feature type="transmembrane region" description="Helical" evidence="14">
    <location>
        <begin position="653"/>
        <end position="673"/>
    </location>
</feature>
<keyword evidence="3 13" id="KW-0813">Transport</keyword>
<comment type="similarity">
    <text evidence="2 13">Belongs to the glutamate-gated ion channel (TC 1.A.10.1) family.</text>
</comment>
<proteinExistence type="inferred from homology"/>
<comment type="subcellular location">
    <subcellularLocation>
        <location evidence="1">Membrane</location>
        <topology evidence="1">Multi-pass membrane protein</topology>
    </subcellularLocation>
</comment>
<dbReference type="OrthoDB" id="5984008at2759"/>
<dbReference type="InterPro" id="IPR001828">
    <property type="entry name" value="ANF_lig-bd_rcpt"/>
</dbReference>
<dbReference type="GO" id="GO:0016020">
    <property type="term" value="C:membrane"/>
    <property type="evidence" value="ECO:0007669"/>
    <property type="project" value="UniProtKB-SubCell"/>
</dbReference>
<feature type="transmembrane region" description="Helical" evidence="14">
    <location>
        <begin position="685"/>
        <end position="703"/>
    </location>
</feature>
<accession>A0A5N6M229</accession>
<keyword evidence="8 13" id="KW-0472">Membrane</keyword>
<keyword evidence="4 14" id="KW-0812">Transmembrane</keyword>
<keyword evidence="6 14" id="KW-1133">Transmembrane helix</keyword>
<dbReference type="Pfam" id="PF14223">
    <property type="entry name" value="Retrotran_gag_2"/>
    <property type="match status" value="1"/>
</dbReference>
<feature type="transmembrane region" description="Helical" evidence="14">
    <location>
        <begin position="888"/>
        <end position="911"/>
    </location>
</feature>
<dbReference type="InterPro" id="IPR028082">
    <property type="entry name" value="Peripla_BP_I"/>
</dbReference>
<evidence type="ECO:0000256" key="7">
    <source>
        <dbReference type="ARBA" id="ARBA00023065"/>
    </source>
</evidence>
<gene>
    <name evidence="16" type="ORF">E3N88_35702</name>
</gene>
<evidence type="ECO:0000256" key="3">
    <source>
        <dbReference type="ARBA" id="ARBA00022448"/>
    </source>
</evidence>
<dbReference type="Gene3D" id="3.40.190.10">
    <property type="entry name" value="Periplasmic binding protein-like II"/>
    <property type="match status" value="3"/>
</dbReference>
<evidence type="ECO:0000313" key="17">
    <source>
        <dbReference type="Proteomes" id="UP000326396"/>
    </source>
</evidence>
<dbReference type="InterPro" id="IPR017103">
    <property type="entry name" value="Iontropic_Glu_rcpt_pln"/>
</dbReference>
<dbReference type="EMBL" id="SZYD01000017">
    <property type="protein sequence ID" value="KAD3067822.1"/>
    <property type="molecule type" value="Genomic_DNA"/>
</dbReference>
<dbReference type="PANTHER" id="PTHR34836:SF6">
    <property type="entry name" value="PERIPLASMIC BINDING PROTEIN-LIKE I"/>
    <property type="match status" value="1"/>
</dbReference>
<sequence length="944" mass="106176">MASGRSLEDHTDEFNKLVLDLENIEVILDDEDQAIIFLTSLPSSYEHFVDTLMYGRETLSMEDVLAALNSKELKKKNDNHDEQIKMLVRDDSKRGHCLLILIICILNRERCAQSIPPENENRNISNEITVDVGLVLDMETWIGNSIYSCVTMAISDFYAMNHNYTTRIVLHTRDSKGDPLKVLSDVQYLLKYKKMQAIIGPETYLQSNLLALIADKAKVPIFSFASPSSMEHPYLFQLKEDESAMAKSVAALVESYKWRNVIFLYEDTDDGRVILPNFLESFQDKSISISYRSAISASATHDHIKQELHKLMTIRISIIIVHMSPSHASRLFLIAKRLGMIREGYVWILTEKTVDVLRSTKVEVIESLQGVLGFRSYLPASSRLYSLTTRWHASFYKTYPSYVRKELPVLAIRAYDTVCALAKSVEKVGVPHNGPLVLNEILKTQIKGVSSDQFRFSDRKVISNGYEILNAINYGEKIVGYWTLSEGIINKAHPLITSGNRYSRVSLEPVIWPGGSVTAPIGSVLGIIPGKSLKIGVLKIKNFKYFMDLNYDIEKNVTTATGFSIDVFDKCIHALGYEGSYELIPFENATYDDLVQKVHNQEIDAVVGDSTILANRSDYVDFTATYSELGVGTLVKMKKRDMWTFLKPLGIDLWLTAIAFVIFTGLVVWAIEYMNQESESSSPQLRLGTIFWLILLTIFSAQGEKKLSSNLSSLVMFNWLIVVLILITSYTATLASMLTVEQFELASNEGIYGFHGNSFMRGVTVSNLHFEDHKLRPYYSYQDYAQALSKGGKHGGADAIVDEIPYIKMFLSKYPNGYAMVSSQTITSGLGFMFPKGSRLGAEVSKEIVKMRIDGTLGAIERRWFRSLNSFASEDATIRPKSLRLDRLGGLFIISGIFTALALVSSVVYVVHVKLEVHNIIAALDGHNLMASVRYLFYRNAIAT</sequence>
<organism evidence="16 17">
    <name type="scientific">Mikania micrantha</name>
    <name type="common">bitter vine</name>
    <dbReference type="NCBI Taxonomy" id="192012"/>
    <lineage>
        <taxon>Eukaryota</taxon>
        <taxon>Viridiplantae</taxon>
        <taxon>Streptophyta</taxon>
        <taxon>Embryophyta</taxon>
        <taxon>Tracheophyta</taxon>
        <taxon>Spermatophyta</taxon>
        <taxon>Magnoliopsida</taxon>
        <taxon>eudicotyledons</taxon>
        <taxon>Gunneridae</taxon>
        <taxon>Pentapetalae</taxon>
        <taxon>asterids</taxon>
        <taxon>campanulids</taxon>
        <taxon>Asterales</taxon>
        <taxon>Asteraceae</taxon>
        <taxon>Asteroideae</taxon>
        <taxon>Heliantheae alliance</taxon>
        <taxon>Eupatorieae</taxon>
        <taxon>Mikania</taxon>
    </lineage>
</organism>
<dbReference type="FunFam" id="3.40.50.2300:FF:000081">
    <property type="entry name" value="Glutamate receptor"/>
    <property type="match status" value="1"/>
</dbReference>
<evidence type="ECO:0000256" key="6">
    <source>
        <dbReference type="ARBA" id="ARBA00022989"/>
    </source>
</evidence>
<keyword evidence="9 13" id="KW-0675">Receptor</keyword>
<dbReference type="Pfam" id="PF10613">
    <property type="entry name" value="Lig_chan-Glu_bd"/>
    <property type="match status" value="1"/>
</dbReference>
<keyword evidence="5" id="KW-0732">Signal</keyword>
<evidence type="ECO:0000256" key="2">
    <source>
        <dbReference type="ARBA" id="ARBA00008685"/>
    </source>
</evidence>
<dbReference type="AlphaFoldDB" id="A0A5N6M229"/>
<evidence type="ECO:0000313" key="16">
    <source>
        <dbReference type="EMBL" id="KAD3067822.1"/>
    </source>
</evidence>
<dbReference type="SUPFAM" id="SSF53850">
    <property type="entry name" value="Periplasmic binding protein-like II"/>
    <property type="match status" value="1"/>
</dbReference>
<evidence type="ECO:0000256" key="10">
    <source>
        <dbReference type="ARBA" id="ARBA00023180"/>
    </source>
</evidence>
<evidence type="ECO:0000256" key="14">
    <source>
        <dbReference type="SAM" id="Phobius"/>
    </source>
</evidence>